<dbReference type="Proteomes" id="UP000006514">
    <property type="component" value="Unassembled WGS sequence"/>
</dbReference>
<protein>
    <submittedName>
        <fullName evidence="1">Uncharacterized protein</fullName>
    </submittedName>
</protein>
<sequence>MALLGKTIEQVGELMLSVGISVAELKCRLHAGQADEPRVEIVQILCIKIAVLRAIILSWTRCIIPVYVAVTSLVVHTSLRGRGRVVIAFPFEALDQRKLAWLHSNDWDEEKRMTHPFVLLLLEAEVVRADCVLVKELGDVSVNGLGALSSQPFEALDQRKLAWLHSNDRTTATVLDELALVNLE</sequence>
<evidence type="ECO:0000313" key="2">
    <source>
        <dbReference type="Proteomes" id="UP000006514"/>
    </source>
</evidence>
<proteinExistence type="predicted"/>
<reference evidence="2" key="1">
    <citation type="journal article" date="2012" name="Science">
        <title>The Paleozoic origin of enzymatic lignin decomposition reconstructed from 31 fungal genomes.</title>
        <authorList>
            <person name="Floudas D."/>
            <person name="Binder M."/>
            <person name="Riley R."/>
            <person name="Barry K."/>
            <person name="Blanchette R.A."/>
            <person name="Henrissat B."/>
            <person name="Martinez A.T."/>
            <person name="Otillar R."/>
            <person name="Spatafora J.W."/>
            <person name="Yadav J.S."/>
            <person name="Aerts A."/>
            <person name="Benoit I."/>
            <person name="Boyd A."/>
            <person name="Carlson A."/>
            <person name="Copeland A."/>
            <person name="Coutinho P.M."/>
            <person name="de Vries R.P."/>
            <person name="Ferreira P."/>
            <person name="Findley K."/>
            <person name="Foster B."/>
            <person name="Gaskell J."/>
            <person name="Glotzer D."/>
            <person name="Gorecki P."/>
            <person name="Heitman J."/>
            <person name="Hesse C."/>
            <person name="Hori C."/>
            <person name="Igarashi K."/>
            <person name="Jurgens J.A."/>
            <person name="Kallen N."/>
            <person name="Kersten P."/>
            <person name="Kohler A."/>
            <person name="Kuees U."/>
            <person name="Kumar T.K.A."/>
            <person name="Kuo A."/>
            <person name="LaButti K."/>
            <person name="Larrondo L.F."/>
            <person name="Lindquist E."/>
            <person name="Ling A."/>
            <person name="Lombard V."/>
            <person name="Lucas S."/>
            <person name="Lundell T."/>
            <person name="Martin R."/>
            <person name="McLaughlin D.J."/>
            <person name="Morgenstern I."/>
            <person name="Morin E."/>
            <person name="Murat C."/>
            <person name="Nagy L.G."/>
            <person name="Nolan M."/>
            <person name="Ohm R.A."/>
            <person name="Patyshakuliyeva A."/>
            <person name="Rokas A."/>
            <person name="Ruiz-Duenas F.J."/>
            <person name="Sabat G."/>
            <person name="Salamov A."/>
            <person name="Samejima M."/>
            <person name="Schmutz J."/>
            <person name="Slot J.C."/>
            <person name="St John F."/>
            <person name="Stenlid J."/>
            <person name="Sun H."/>
            <person name="Sun S."/>
            <person name="Syed K."/>
            <person name="Tsang A."/>
            <person name="Wiebenga A."/>
            <person name="Young D."/>
            <person name="Pisabarro A."/>
            <person name="Eastwood D.C."/>
            <person name="Martin F."/>
            <person name="Cullen D."/>
            <person name="Grigoriev I.V."/>
            <person name="Hibbett D.S."/>
        </authorList>
    </citation>
    <scope>NUCLEOTIDE SEQUENCE [LARGE SCALE GENOMIC DNA]</scope>
    <source>
        <strain evidence="2">TFB10046</strain>
    </source>
</reference>
<dbReference type="AlphaFoldDB" id="J0WQ78"/>
<dbReference type="KEGG" id="adl:AURDEDRAFT_176917"/>
<name>J0WQ78_AURST</name>
<evidence type="ECO:0000313" key="1">
    <source>
        <dbReference type="EMBL" id="EJD34019.1"/>
    </source>
</evidence>
<dbReference type="EMBL" id="JH688021">
    <property type="protein sequence ID" value="EJD34019.1"/>
    <property type="molecule type" value="Genomic_DNA"/>
</dbReference>
<organism evidence="1 2">
    <name type="scientific">Auricularia subglabra (strain TFB-10046 / SS5)</name>
    <name type="common">White-rot fungus</name>
    <name type="synonym">Auricularia delicata (strain TFB10046)</name>
    <dbReference type="NCBI Taxonomy" id="717982"/>
    <lineage>
        <taxon>Eukaryota</taxon>
        <taxon>Fungi</taxon>
        <taxon>Dikarya</taxon>
        <taxon>Basidiomycota</taxon>
        <taxon>Agaricomycotina</taxon>
        <taxon>Agaricomycetes</taxon>
        <taxon>Auriculariales</taxon>
        <taxon>Auriculariaceae</taxon>
        <taxon>Auricularia</taxon>
    </lineage>
</organism>
<dbReference type="InParanoid" id="J0WQ78"/>
<gene>
    <name evidence="1" type="ORF">AURDEDRAFT_176917</name>
</gene>
<keyword evidence="2" id="KW-1185">Reference proteome</keyword>
<accession>J0WQ78</accession>